<comment type="similarity">
    <text evidence="1">Belongs to the Tdpoz family.</text>
</comment>
<organism evidence="3">
    <name type="scientific">Oryza punctata</name>
    <name type="common">Red rice</name>
    <dbReference type="NCBI Taxonomy" id="4537"/>
    <lineage>
        <taxon>Eukaryota</taxon>
        <taxon>Viridiplantae</taxon>
        <taxon>Streptophyta</taxon>
        <taxon>Embryophyta</taxon>
        <taxon>Tracheophyta</taxon>
        <taxon>Spermatophyta</taxon>
        <taxon>Magnoliopsida</taxon>
        <taxon>Liliopsida</taxon>
        <taxon>Poales</taxon>
        <taxon>Poaceae</taxon>
        <taxon>BOP clade</taxon>
        <taxon>Oryzoideae</taxon>
        <taxon>Oryzeae</taxon>
        <taxon>Oryzinae</taxon>
        <taxon>Oryza</taxon>
    </lineage>
</organism>
<dbReference type="Proteomes" id="UP000026962">
    <property type="component" value="Chromosome 8"/>
</dbReference>
<dbReference type="Gramene" id="OPUNC08G01770.1">
    <property type="protein sequence ID" value="OPUNC08G01770.1"/>
    <property type="gene ID" value="OPUNC08G01770"/>
</dbReference>
<name>A0A0E0LQW2_ORYPU</name>
<dbReference type="InterPro" id="IPR056423">
    <property type="entry name" value="BACK_BPM_SPOP"/>
</dbReference>
<proteinExistence type="inferred from homology"/>
<feature type="domain" description="BPM/SPOP BACK" evidence="2">
    <location>
        <begin position="20"/>
        <end position="44"/>
    </location>
</feature>
<dbReference type="AlphaFoldDB" id="A0A0E0LQW2"/>
<evidence type="ECO:0000256" key="1">
    <source>
        <dbReference type="ARBA" id="ARBA00010846"/>
    </source>
</evidence>
<dbReference type="Gene3D" id="6.10.250.3030">
    <property type="match status" value="1"/>
</dbReference>
<dbReference type="EnsemblPlants" id="OPUNC08G01770.1">
    <property type="protein sequence ID" value="OPUNC08G01770.1"/>
    <property type="gene ID" value="OPUNC08G01770"/>
</dbReference>
<accession>A0A0E0LQW2</accession>
<dbReference type="STRING" id="4537.A0A0E0LQW2"/>
<keyword evidence="4" id="KW-1185">Reference proteome</keyword>
<reference evidence="3" key="1">
    <citation type="submission" date="2015-04" db="UniProtKB">
        <authorList>
            <consortium name="EnsemblPlants"/>
        </authorList>
    </citation>
    <scope>IDENTIFICATION</scope>
</reference>
<protein>
    <recommendedName>
        <fullName evidence="2">BPM/SPOP BACK domain-containing protein</fullName>
    </recommendedName>
</protein>
<dbReference type="Pfam" id="PF24570">
    <property type="entry name" value="BACK_BPM_SPOP"/>
    <property type="match status" value="1"/>
</dbReference>
<sequence length="56" mass="6390">MDRLKMIRELILSRSVDAETAEATLAMADQHYCDALKDVCVQFMPLGWMTTINDEV</sequence>
<evidence type="ECO:0000313" key="4">
    <source>
        <dbReference type="Proteomes" id="UP000026962"/>
    </source>
</evidence>
<evidence type="ECO:0000313" key="3">
    <source>
        <dbReference type="EnsemblPlants" id="OPUNC08G01770.1"/>
    </source>
</evidence>
<dbReference type="HOGENOM" id="CLU_3017595_0_0_1"/>
<reference evidence="3" key="2">
    <citation type="submission" date="2018-05" db="EMBL/GenBank/DDBJ databases">
        <title>OpunRS2 (Oryza punctata Reference Sequence Version 2).</title>
        <authorList>
            <person name="Zhang J."/>
            <person name="Kudrna D."/>
            <person name="Lee S."/>
            <person name="Talag J."/>
            <person name="Welchert J."/>
            <person name="Wing R.A."/>
        </authorList>
    </citation>
    <scope>NUCLEOTIDE SEQUENCE [LARGE SCALE GENOMIC DNA]</scope>
</reference>
<evidence type="ECO:0000259" key="2">
    <source>
        <dbReference type="Pfam" id="PF24570"/>
    </source>
</evidence>